<dbReference type="PANTHER" id="PTHR12930:SF0">
    <property type="entry name" value="RING FINGER PROTEIN 113B"/>
    <property type="match status" value="1"/>
</dbReference>
<dbReference type="InterPro" id="IPR001841">
    <property type="entry name" value="Znf_RING"/>
</dbReference>
<dbReference type="PROSITE" id="PS50103">
    <property type="entry name" value="ZF_C3H1"/>
    <property type="match status" value="1"/>
</dbReference>
<dbReference type="GO" id="GO:0008270">
    <property type="term" value="F:zinc ion binding"/>
    <property type="evidence" value="ECO:0007669"/>
    <property type="project" value="UniProtKB-KW"/>
</dbReference>
<dbReference type="InterPro" id="IPR000571">
    <property type="entry name" value="Znf_CCCH"/>
</dbReference>
<dbReference type="InterPro" id="IPR036855">
    <property type="entry name" value="Znf_CCCH_sf"/>
</dbReference>
<protein>
    <submittedName>
        <fullName evidence="9">Uncharacterized protein</fullName>
    </submittedName>
</protein>
<keyword evidence="3 4" id="KW-0862">Zinc</keyword>
<name>A0A914WAD7_9BILA</name>
<dbReference type="PANTHER" id="PTHR12930">
    <property type="entry name" value="ZINC FINGER PROTEIN 183"/>
    <property type="match status" value="1"/>
</dbReference>
<sequence length="399" mass="44313">MADDAGGSKVVFKKSGRAAQMFARKRTAAQEDAVNKASSSSDDDDQTESLLRNRSKRINPMVQSTSKAKIRKMRAAESSSSGDDGEAAERAKALNIDHSYESSKTAERGGPADMGATMLNEIETDFKVDAQAQFERVQQTLKSIKEGGKEEQVYRGMALYGAKEKQDSAAGNASNGFVRKGPIRAPQFLRASVRWDFAPDLCKDYKETGFCTFGDSCKFVHDRTDYKHGWELERDFQQGKLKDEDEHKYEISDDEDELPFKCFICRESFTNPIMTKCKHYFCEKCALDHYRKSQKCYVCDKNTYGVFNPAKEIIARTAGENKKKNACDHDHDDDDHSGDDNAAGTAAAAEGDEKHALREDTEIEMLPDEPSPGADDGDEQDSDENNGDDGAPSGDEKDD</sequence>
<dbReference type="Gene3D" id="4.10.1000.10">
    <property type="entry name" value="Zinc finger, CCCH-type"/>
    <property type="match status" value="1"/>
</dbReference>
<dbReference type="InterPro" id="IPR039971">
    <property type="entry name" value="CWC24-like"/>
</dbReference>
<dbReference type="FunFam" id="3.30.40.10:FF:000045">
    <property type="entry name" value="RING finger protein 113A"/>
    <property type="match status" value="1"/>
</dbReference>
<evidence type="ECO:0000259" key="6">
    <source>
        <dbReference type="PROSITE" id="PS50089"/>
    </source>
</evidence>
<dbReference type="SUPFAM" id="SSF90229">
    <property type="entry name" value="CCCH zinc finger"/>
    <property type="match status" value="1"/>
</dbReference>
<feature type="region of interest" description="Disordered" evidence="5">
    <location>
        <begin position="323"/>
        <end position="399"/>
    </location>
</feature>
<feature type="domain" description="C3H1-type" evidence="7">
    <location>
        <begin position="196"/>
        <end position="224"/>
    </location>
</feature>
<dbReference type="Pfam" id="PF00642">
    <property type="entry name" value="zf-CCCH"/>
    <property type="match status" value="1"/>
</dbReference>
<feature type="compositionally biased region" description="Acidic residues" evidence="5">
    <location>
        <begin position="375"/>
        <end position="387"/>
    </location>
</feature>
<evidence type="ECO:0000256" key="5">
    <source>
        <dbReference type="SAM" id="MobiDB-lite"/>
    </source>
</evidence>
<dbReference type="Proteomes" id="UP000887566">
    <property type="component" value="Unplaced"/>
</dbReference>
<dbReference type="InterPro" id="IPR013083">
    <property type="entry name" value="Znf_RING/FYVE/PHD"/>
</dbReference>
<dbReference type="GO" id="GO:0034247">
    <property type="term" value="P:snoRNA splicing"/>
    <property type="evidence" value="ECO:0007669"/>
    <property type="project" value="TreeGrafter"/>
</dbReference>
<evidence type="ECO:0000313" key="8">
    <source>
        <dbReference type="Proteomes" id="UP000887566"/>
    </source>
</evidence>
<feature type="domain" description="RING-type" evidence="6">
    <location>
        <begin position="262"/>
        <end position="300"/>
    </location>
</feature>
<evidence type="ECO:0000256" key="2">
    <source>
        <dbReference type="ARBA" id="ARBA00022771"/>
    </source>
</evidence>
<dbReference type="CDD" id="cd16539">
    <property type="entry name" value="RING-HC_RNF113A_B"/>
    <property type="match status" value="1"/>
</dbReference>
<keyword evidence="2 4" id="KW-0863">Zinc-finger</keyword>
<dbReference type="Pfam" id="PF13920">
    <property type="entry name" value="zf-C3HC4_3"/>
    <property type="match status" value="1"/>
</dbReference>
<feature type="zinc finger region" description="C3H1-type" evidence="4">
    <location>
        <begin position="196"/>
        <end position="224"/>
    </location>
</feature>
<accession>A0A914WAD7</accession>
<dbReference type="SUPFAM" id="SSF57850">
    <property type="entry name" value="RING/U-box"/>
    <property type="match status" value="1"/>
</dbReference>
<dbReference type="PROSITE" id="PS50089">
    <property type="entry name" value="ZF_RING_2"/>
    <property type="match status" value="1"/>
</dbReference>
<evidence type="ECO:0000256" key="4">
    <source>
        <dbReference type="PROSITE-ProRule" id="PRU00723"/>
    </source>
</evidence>
<dbReference type="InterPro" id="IPR017907">
    <property type="entry name" value="Znf_RING_CS"/>
</dbReference>
<evidence type="ECO:0000259" key="7">
    <source>
        <dbReference type="PROSITE" id="PS50103"/>
    </source>
</evidence>
<keyword evidence="1 4" id="KW-0479">Metal-binding</keyword>
<feature type="compositionally biased region" description="Basic and acidic residues" evidence="5">
    <location>
        <begin position="351"/>
        <end position="360"/>
    </location>
</feature>
<dbReference type="AlphaFoldDB" id="A0A914WAD7"/>
<feature type="region of interest" description="Disordered" evidence="5">
    <location>
        <begin position="1"/>
        <end position="88"/>
    </location>
</feature>
<evidence type="ECO:0000313" key="9">
    <source>
        <dbReference type="WBParaSite" id="PSAMB.scaffold3398size18428.g21322.t1"/>
    </source>
</evidence>
<dbReference type="SMART" id="SM00356">
    <property type="entry name" value="ZnF_C3H1"/>
    <property type="match status" value="1"/>
</dbReference>
<feature type="compositionally biased region" description="Low complexity" evidence="5">
    <location>
        <begin position="340"/>
        <end position="349"/>
    </location>
</feature>
<dbReference type="GO" id="GO:0005684">
    <property type="term" value="C:U2-type spliceosomal complex"/>
    <property type="evidence" value="ECO:0007669"/>
    <property type="project" value="TreeGrafter"/>
</dbReference>
<dbReference type="WBParaSite" id="PSAMB.scaffold3398size18428.g21322.t1">
    <property type="protein sequence ID" value="PSAMB.scaffold3398size18428.g21322.t1"/>
    <property type="gene ID" value="PSAMB.scaffold3398size18428.g21322"/>
</dbReference>
<evidence type="ECO:0000256" key="1">
    <source>
        <dbReference type="ARBA" id="ARBA00022723"/>
    </source>
</evidence>
<keyword evidence="8" id="KW-1185">Reference proteome</keyword>
<dbReference type="SMART" id="SM00184">
    <property type="entry name" value="RING"/>
    <property type="match status" value="1"/>
</dbReference>
<proteinExistence type="predicted"/>
<evidence type="ECO:0000256" key="3">
    <source>
        <dbReference type="ARBA" id="ARBA00022833"/>
    </source>
</evidence>
<dbReference type="PROSITE" id="PS00518">
    <property type="entry name" value="ZF_RING_1"/>
    <property type="match status" value="1"/>
</dbReference>
<organism evidence="8 9">
    <name type="scientific">Plectus sambesii</name>
    <dbReference type="NCBI Taxonomy" id="2011161"/>
    <lineage>
        <taxon>Eukaryota</taxon>
        <taxon>Metazoa</taxon>
        <taxon>Ecdysozoa</taxon>
        <taxon>Nematoda</taxon>
        <taxon>Chromadorea</taxon>
        <taxon>Plectida</taxon>
        <taxon>Plectina</taxon>
        <taxon>Plectoidea</taxon>
        <taxon>Plectidae</taxon>
        <taxon>Plectus</taxon>
    </lineage>
</organism>
<reference evidence="9" key="1">
    <citation type="submission" date="2022-11" db="UniProtKB">
        <authorList>
            <consortium name="WormBaseParasite"/>
        </authorList>
    </citation>
    <scope>IDENTIFICATION</scope>
</reference>
<dbReference type="Gene3D" id="3.30.40.10">
    <property type="entry name" value="Zinc/RING finger domain, C3HC4 (zinc finger)"/>
    <property type="match status" value="1"/>
</dbReference>